<dbReference type="GO" id="GO:0003677">
    <property type="term" value="F:DNA binding"/>
    <property type="evidence" value="ECO:0007669"/>
    <property type="project" value="InterPro"/>
</dbReference>
<dbReference type="Pfam" id="PF02892">
    <property type="entry name" value="zf-BED"/>
    <property type="match status" value="1"/>
</dbReference>
<evidence type="ECO:0000256" key="4">
    <source>
        <dbReference type="PROSITE-ProRule" id="PRU00027"/>
    </source>
</evidence>
<dbReference type="InterPro" id="IPR036236">
    <property type="entry name" value="Znf_C2H2_sf"/>
</dbReference>
<evidence type="ECO:0000256" key="5">
    <source>
        <dbReference type="SAM" id="MobiDB-lite"/>
    </source>
</evidence>
<dbReference type="AlphaFoldDB" id="A0AAV0Y9K0"/>
<dbReference type="Gene3D" id="3.30.160.60">
    <property type="entry name" value="Classic Zinc Finger"/>
    <property type="match status" value="1"/>
</dbReference>
<feature type="compositionally biased region" description="Polar residues" evidence="5">
    <location>
        <begin position="66"/>
        <end position="98"/>
    </location>
</feature>
<name>A0AAV0Y9K0_9HEMI</name>
<organism evidence="7 8">
    <name type="scientific">Macrosiphum euphorbiae</name>
    <name type="common">potato aphid</name>
    <dbReference type="NCBI Taxonomy" id="13131"/>
    <lineage>
        <taxon>Eukaryota</taxon>
        <taxon>Metazoa</taxon>
        <taxon>Ecdysozoa</taxon>
        <taxon>Arthropoda</taxon>
        <taxon>Hexapoda</taxon>
        <taxon>Insecta</taxon>
        <taxon>Pterygota</taxon>
        <taxon>Neoptera</taxon>
        <taxon>Paraneoptera</taxon>
        <taxon>Hemiptera</taxon>
        <taxon>Sternorrhyncha</taxon>
        <taxon>Aphidomorpha</taxon>
        <taxon>Aphidoidea</taxon>
        <taxon>Aphididae</taxon>
        <taxon>Macrosiphini</taxon>
        <taxon>Macrosiphum</taxon>
    </lineage>
</organism>
<dbReference type="InterPro" id="IPR003656">
    <property type="entry name" value="Znf_BED"/>
</dbReference>
<dbReference type="SUPFAM" id="SSF57667">
    <property type="entry name" value="beta-beta-alpha zinc fingers"/>
    <property type="match status" value="1"/>
</dbReference>
<dbReference type="SMART" id="SM00614">
    <property type="entry name" value="ZnF_BED"/>
    <property type="match status" value="1"/>
</dbReference>
<comment type="caution">
    <text evidence="7">The sequence shown here is derived from an EMBL/GenBank/DDBJ whole genome shotgun (WGS) entry which is preliminary data.</text>
</comment>
<gene>
    <name evidence="7" type="ORF">MEUPH1_LOCUS29934</name>
</gene>
<keyword evidence="2 4" id="KW-0863">Zinc-finger</keyword>
<keyword evidence="3" id="KW-0862">Zinc</keyword>
<keyword evidence="8" id="KW-1185">Reference proteome</keyword>
<evidence type="ECO:0000256" key="3">
    <source>
        <dbReference type="ARBA" id="ARBA00022833"/>
    </source>
</evidence>
<proteinExistence type="predicted"/>
<sequence>MRPGSKQRSIVWEHFKKDADGKIVICQVCKKEFKHYGNTSNLKEHLKRVHPKTLNPIETNNDDPDNQLQDAQNISKSTTSANSSLLPYQTTTSSQCSEPPSKRSRQLTLYGSKKNYWINRN</sequence>
<evidence type="ECO:0000259" key="6">
    <source>
        <dbReference type="PROSITE" id="PS50808"/>
    </source>
</evidence>
<evidence type="ECO:0000313" key="8">
    <source>
        <dbReference type="Proteomes" id="UP001160148"/>
    </source>
</evidence>
<dbReference type="EMBL" id="CARXXK010001517">
    <property type="protein sequence ID" value="CAI6376582.1"/>
    <property type="molecule type" value="Genomic_DNA"/>
</dbReference>
<dbReference type="GO" id="GO:0008270">
    <property type="term" value="F:zinc ion binding"/>
    <property type="evidence" value="ECO:0007669"/>
    <property type="project" value="UniProtKB-KW"/>
</dbReference>
<dbReference type="PROSITE" id="PS50808">
    <property type="entry name" value="ZF_BED"/>
    <property type="match status" value="1"/>
</dbReference>
<protein>
    <recommendedName>
        <fullName evidence="6">BED-type domain-containing protein</fullName>
    </recommendedName>
</protein>
<feature type="region of interest" description="Disordered" evidence="5">
    <location>
        <begin position="40"/>
        <end position="108"/>
    </location>
</feature>
<dbReference type="Proteomes" id="UP001160148">
    <property type="component" value="Unassembled WGS sequence"/>
</dbReference>
<accession>A0AAV0Y9K0</accession>
<evidence type="ECO:0000313" key="7">
    <source>
        <dbReference type="EMBL" id="CAI6376582.1"/>
    </source>
</evidence>
<evidence type="ECO:0000256" key="2">
    <source>
        <dbReference type="ARBA" id="ARBA00022771"/>
    </source>
</evidence>
<evidence type="ECO:0000256" key="1">
    <source>
        <dbReference type="ARBA" id="ARBA00022723"/>
    </source>
</evidence>
<feature type="domain" description="BED-type" evidence="6">
    <location>
        <begin position="6"/>
        <end position="57"/>
    </location>
</feature>
<reference evidence="7 8" key="1">
    <citation type="submission" date="2023-01" db="EMBL/GenBank/DDBJ databases">
        <authorList>
            <person name="Whitehead M."/>
        </authorList>
    </citation>
    <scope>NUCLEOTIDE SEQUENCE [LARGE SCALE GENOMIC DNA]</scope>
</reference>
<keyword evidence="1" id="KW-0479">Metal-binding</keyword>